<evidence type="ECO:0000256" key="2">
    <source>
        <dbReference type="ARBA" id="ARBA00012418"/>
    </source>
</evidence>
<organism evidence="11 12">
    <name type="scientific">Camellia sinensis var. sinensis</name>
    <name type="common">China tea</name>
    <dbReference type="NCBI Taxonomy" id="542762"/>
    <lineage>
        <taxon>Eukaryota</taxon>
        <taxon>Viridiplantae</taxon>
        <taxon>Streptophyta</taxon>
        <taxon>Embryophyta</taxon>
        <taxon>Tracheophyta</taxon>
        <taxon>Spermatophyta</taxon>
        <taxon>Magnoliopsida</taxon>
        <taxon>eudicotyledons</taxon>
        <taxon>Gunneridae</taxon>
        <taxon>Pentapetalae</taxon>
        <taxon>asterids</taxon>
        <taxon>Ericales</taxon>
        <taxon>Theaceae</taxon>
        <taxon>Camellia</taxon>
    </lineage>
</organism>
<dbReference type="SUPFAM" id="SSF81653">
    <property type="entry name" value="Calcium ATPase, transduction domain A"/>
    <property type="match status" value="1"/>
</dbReference>
<dbReference type="GO" id="GO:0005388">
    <property type="term" value="F:P-type calcium transporter activity"/>
    <property type="evidence" value="ECO:0007669"/>
    <property type="project" value="TreeGrafter"/>
</dbReference>
<dbReference type="InterPro" id="IPR007644">
    <property type="entry name" value="RNA_pol_bsu_protrusion"/>
</dbReference>
<dbReference type="GO" id="GO:0005886">
    <property type="term" value="C:plasma membrane"/>
    <property type="evidence" value="ECO:0007669"/>
    <property type="project" value="TreeGrafter"/>
</dbReference>
<dbReference type="InterPro" id="IPR059000">
    <property type="entry name" value="ATPase_P-type_domA"/>
</dbReference>
<dbReference type="Gene3D" id="2.70.150.10">
    <property type="entry name" value="Calcium-transporting ATPase, cytoplasmic transduction domain A"/>
    <property type="match status" value="1"/>
</dbReference>
<keyword evidence="4" id="KW-0808">Transferase</keyword>
<comment type="similarity">
    <text evidence="1">Belongs to the multicopper oxidase family.</text>
</comment>
<dbReference type="SUPFAM" id="SSF63887">
    <property type="entry name" value="P-domain of calnexin/calreticulin"/>
    <property type="match status" value="1"/>
</dbReference>
<keyword evidence="3" id="KW-0240">DNA-directed RNA polymerase</keyword>
<dbReference type="Proteomes" id="UP000306102">
    <property type="component" value="Unassembled WGS sequence"/>
</dbReference>
<dbReference type="Gene3D" id="2.60.40.420">
    <property type="entry name" value="Cupredoxins - blue copper proteins"/>
    <property type="match status" value="1"/>
</dbReference>
<dbReference type="Pfam" id="PF04563">
    <property type="entry name" value="RNA_pol_Rpb2_1"/>
    <property type="match status" value="1"/>
</dbReference>
<reference evidence="11 12" key="1">
    <citation type="journal article" date="2018" name="Proc. Natl. Acad. Sci. U.S.A.">
        <title>Draft genome sequence of Camellia sinensis var. sinensis provides insights into the evolution of the tea genome and tea quality.</title>
        <authorList>
            <person name="Wei C."/>
            <person name="Yang H."/>
            <person name="Wang S."/>
            <person name="Zhao J."/>
            <person name="Liu C."/>
            <person name="Gao L."/>
            <person name="Xia E."/>
            <person name="Lu Y."/>
            <person name="Tai Y."/>
            <person name="She G."/>
            <person name="Sun J."/>
            <person name="Cao H."/>
            <person name="Tong W."/>
            <person name="Gao Q."/>
            <person name="Li Y."/>
            <person name="Deng W."/>
            <person name="Jiang X."/>
            <person name="Wang W."/>
            <person name="Chen Q."/>
            <person name="Zhang S."/>
            <person name="Li H."/>
            <person name="Wu J."/>
            <person name="Wang P."/>
            <person name="Li P."/>
            <person name="Shi C."/>
            <person name="Zheng F."/>
            <person name="Jian J."/>
            <person name="Huang B."/>
            <person name="Shan D."/>
            <person name="Shi M."/>
            <person name="Fang C."/>
            <person name="Yue Y."/>
            <person name="Li F."/>
            <person name="Li D."/>
            <person name="Wei S."/>
            <person name="Han B."/>
            <person name="Jiang C."/>
            <person name="Yin Y."/>
            <person name="Xia T."/>
            <person name="Zhang Z."/>
            <person name="Bennetzen J.L."/>
            <person name="Zhao S."/>
            <person name="Wan X."/>
        </authorList>
    </citation>
    <scope>NUCLEOTIDE SEQUENCE [LARGE SCALE GENOMIC DNA]</scope>
    <source>
        <strain evidence="12">cv. Shuchazao</strain>
        <tissue evidence="11">Leaf</tissue>
    </source>
</reference>
<dbReference type="InterPro" id="IPR011707">
    <property type="entry name" value="Cu-oxidase-like_N"/>
</dbReference>
<dbReference type="Gene3D" id="3.90.1100.10">
    <property type="match status" value="1"/>
</dbReference>
<feature type="domain" description="RNA polymerase beta subunit protrusion" evidence="9">
    <location>
        <begin position="36"/>
        <end position="83"/>
    </location>
</feature>
<feature type="domain" description="Plastocyanin-like" evidence="10">
    <location>
        <begin position="105"/>
        <end position="167"/>
    </location>
</feature>
<dbReference type="InterPro" id="IPR008250">
    <property type="entry name" value="ATPase_P-typ_transduc_dom_A_sf"/>
</dbReference>
<proteinExistence type="inferred from homology"/>
<dbReference type="InterPro" id="IPR008972">
    <property type="entry name" value="Cupredoxin"/>
</dbReference>
<keyword evidence="12" id="KW-1185">Reference proteome</keyword>
<dbReference type="InterPro" id="IPR009033">
    <property type="entry name" value="Calreticulin/calnexin_P_dom_sf"/>
</dbReference>
<dbReference type="Gene3D" id="3.40.50.410">
    <property type="entry name" value="von Willebrand factor, type A domain"/>
    <property type="match status" value="1"/>
</dbReference>
<protein>
    <recommendedName>
        <fullName evidence="2">DNA-directed RNA polymerase</fullName>
        <ecNumber evidence="2">2.7.7.6</ecNumber>
    </recommendedName>
</protein>
<keyword evidence="6" id="KW-0460">Magnesium</keyword>
<evidence type="ECO:0000259" key="8">
    <source>
        <dbReference type="Pfam" id="PF00122"/>
    </source>
</evidence>
<comment type="caution">
    <text evidence="11">The sequence shown here is derived from an EMBL/GenBank/DDBJ whole genome shotgun (WGS) entry which is preliminary data.</text>
</comment>
<dbReference type="InterPro" id="IPR036465">
    <property type="entry name" value="vWFA_dom_sf"/>
</dbReference>
<dbReference type="SUPFAM" id="SSF49503">
    <property type="entry name" value="Cupredoxins"/>
    <property type="match status" value="1"/>
</dbReference>
<evidence type="ECO:0000256" key="4">
    <source>
        <dbReference type="ARBA" id="ARBA00022679"/>
    </source>
</evidence>
<accession>A0A4S4E1W6</accession>
<dbReference type="Pfam" id="PF00122">
    <property type="entry name" value="E1-E2_ATPase"/>
    <property type="match status" value="1"/>
</dbReference>
<dbReference type="GO" id="GO:0005509">
    <property type="term" value="F:calcium ion binding"/>
    <property type="evidence" value="ECO:0007669"/>
    <property type="project" value="InterPro"/>
</dbReference>
<dbReference type="GO" id="GO:0000428">
    <property type="term" value="C:DNA-directed RNA polymerase complex"/>
    <property type="evidence" value="ECO:0007669"/>
    <property type="project" value="UniProtKB-KW"/>
</dbReference>
<dbReference type="AlphaFoldDB" id="A0A4S4E1W6"/>
<dbReference type="EC" id="2.7.7.6" evidence="2"/>
<dbReference type="PANTHER" id="PTHR24093">
    <property type="entry name" value="CATION TRANSPORTING ATPASE"/>
    <property type="match status" value="1"/>
</dbReference>
<evidence type="ECO:0000259" key="10">
    <source>
        <dbReference type="Pfam" id="PF07732"/>
    </source>
</evidence>
<evidence type="ECO:0000313" key="11">
    <source>
        <dbReference type="EMBL" id="THG09818.1"/>
    </source>
</evidence>
<evidence type="ECO:0000259" key="9">
    <source>
        <dbReference type="Pfam" id="PF04563"/>
    </source>
</evidence>
<dbReference type="GO" id="GO:0003677">
    <property type="term" value="F:DNA binding"/>
    <property type="evidence" value="ECO:0007669"/>
    <property type="project" value="InterPro"/>
</dbReference>
<evidence type="ECO:0000256" key="1">
    <source>
        <dbReference type="ARBA" id="ARBA00010609"/>
    </source>
</evidence>
<evidence type="ECO:0000256" key="3">
    <source>
        <dbReference type="ARBA" id="ARBA00022478"/>
    </source>
</evidence>
<gene>
    <name evidence="11" type="ORF">TEA_021668</name>
</gene>
<feature type="domain" description="P-type ATPase A" evidence="8">
    <location>
        <begin position="301"/>
        <end position="355"/>
    </location>
</feature>
<dbReference type="Pfam" id="PF07732">
    <property type="entry name" value="Cu-oxidase_3"/>
    <property type="match status" value="1"/>
</dbReference>
<dbReference type="GO" id="GO:0006351">
    <property type="term" value="P:DNA-templated transcription"/>
    <property type="evidence" value="ECO:0007669"/>
    <property type="project" value="InterPro"/>
</dbReference>
<dbReference type="GO" id="GO:0003899">
    <property type="term" value="F:DNA-directed RNA polymerase activity"/>
    <property type="evidence" value="ECO:0007669"/>
    <property type="project" value="UniProtKB-EC"/>
</dbReference>
<dbReference type="Gene3D" id="2.10.250.10">
    <property type="entry name" value="Calreticulin/calnexin, P domain"/>
    <property type="match status" value="1"/>
</dbReference>
<dbReference type="PANTHER" id="PTHR24093:SF520">
    <property type="entry name" value="CALCIUM-TRANSPORTING ATPASE 9, PLASMA MEMBRANE-TYPE"/>
    <property type="match status" value="1"/>
</dbReference>
<evidence type="ECO:0000256" key="6">
    <source>
        <dbReference type="ARBA" id="ARBA00022842"/>
    </source>
</evidence>
<keyword evidence="7" id="KW-0804">Transcription</keyword>
<dbReference type="STRING" id="542762.A0A4S4E1W6"/>
<sequence length="410" mass="46233">MDLEEEYDPSYNDEDEDEITQEDAWAVISAYFEEKGLVRQQLDSFDEFIQNTMQEIVDESADIEIRPESQHNPGHQADLAEGFCVVFRECSFVIVWLKLNSKSKNGLKQRKNSWQDGVLETNCPIPPNSNFTYKFQTKDQIGTYTYFPSTFMHKATGGFGGLNVYARSMIPIPYPTPVVDFTLLIGDWYKTSHKKIKNPNYKGKWKTPWIDNPDGFGHTNVDKRKLKKNSVALDIVNFGEEDKGKAEKLEALLAAVNNNDSSHIVHVPTELPATTKSSIVVIVTMNPRYYDQITLSPATLCQVVRGGRRENISIYDIVVGDVIPLKIGDQVPADGIIISGHSLAIDESSMTGESKIDPYGVEEGQEENQESEVHLLFPFPLQACWFFLLPSLSPHGYVFVLSHTALIRTE</sequence>
<evidence type="ECO:0000256" key="7">
    <source>
        <dbReference type="ARBA" id="ARBA00023163"/>
    </source>
</evidence>
<name>A0A4S4E1W6_CAMSN</name>
<evidence type="ECO:0000313" key="12">
    <source>
        <dbReference type="Proteomes" id="UP000306102"/>
    </source>
</evidence>
<keyword evidence="5" id="KW-0548">Nucleotidyltransferase</keyword>
<dbReference type="EMBL" id="SDRB02008205">
    <property type="protein sequence ID" value="THG09818.1"/>
    <property type="molecule type" value="Genomic_DNA"/>
</dbReference>
<dbReference type="GO" id="GO:0005507">
    <property type="term" value="F:copper ion binding"/>
    <property type="evidence" value="ECO:0007669"/>
    <property type="project" value="InterPro"/>
</dbReference>
<evidence type="ECO:0000256" key="5">
    <source>
        <dbReference type="ARBA" id="ARBA00022695"/>
    </source>
</evidence>
<dbReference type="SUPFAM" id="SSF64484">
    <property type="entry name" value="beta and beta-prime subunits of DNA dependent RNA-polymerase"/>
    <property type="match status" value="1"/>
</dbReference>